<dbReference type="AlphaFoldDB" id="A0A9P5X8L0"/>
<keyword evidence="2" id="KW-1185">Reference proteome</keyword>
<name>A0A9P5X8L0_9AGAR</name>
<sequence length="121" mass="13732">MVHIRIDREKSPNWIYQDRNQNISRDLFMTTLLMVHNVLDGAITKDQLVEVAKSVPVPENDQFGECLPWILRVVERLDAGGFVTLKDAEALRGEFTEFAVGNRAYATSSRFPNVKVSSFCS</sequence>
<comment type="caution">
    <text evidence="1">The sequence shown here is derived from an EMBL/GenBank/DDBJ whole genome shotgun (WGS) entry which is preliminary data.</text>
</comment>
<dbReference type="OrthoDB" id="3002933at2759"/>
<evidence type="ECO:0000313" key="2">
    <source>
        <dbReference type="Proteomes" id="UP000807342"/>
    </source>
</evidence>
<evidence type="ECO:0000313" key="1">
    <source>
        <dbReference type="EMBL" id="KAF9446100.1"/>
    </source>
</evidence>
<accession>A0A9P5X8L0</accession>
<dbReference type="Proteomes" id="UP000807342">
    <property type="component" value="Unassembled WGS sequence"/>
</dbReference>
<protein>
    <submittedName>
        <fullName evidence="1">Uncharacterized protein</fullName>
    </submittedName>
</protein>
<dbReference type="EMBL" id="MU151263">
    <property type="protein sequence ID" value="KAF9446100.1"/>
    <property type="molecule type" value="Genomic_DNA"/>
</dbReference>
<organism evidence="1 2">
    <name type="scientific">Macrolepiota fuliginosa MF-IS2</name>
    <dbReference type="NCBI Taxonomy" id="1400762"/>
    <lineage>
        <taxon>Eukaryota</taxon>
        <taxon>Fungi</taxon>
        <taxon>Dikarya</taxon>
        <taxon>Basidiomycota</taxon>
        <taxon>Agaricomycotina</taxon>
        <taxon>Agaricomycetes</taxon>
        <taxon>Agaricomycetidae</taxon>
        <taxon>Agaricales</taxon>
        <taxon>Agaricineae</taxon>
        <taxon>Agaricaceae</taxon>
        <taxon>Macrolepiota</taxon>
    </lineage>
</organism>
<reference evidence="1" key="1">
    <citation type="submission" date="2020-11" db="EMBL/GenBank/DDBJ databases">
        <authorList>
            <consortium name="DOE Joint Genome Institute"/>
            <person name="Ahrendt S."/>
            <person name="Riley R."/>
            <person name="Andreopoulos W."/>
            <person name="Labutti K."/>
            <person name="Pangilinan J."/>
            <person name="Ruiz-Duenas F.J."/>
            <person name="Barrasa J.M."/>
            <person name="Sanchez-Garcia M."/>
            <person name="Camarero S."/>
            <person name="Miyauchi S."/>
            <person name="Serrano A."/>
            <person name="Linde D."/>
            <person name="Babiker R."/>
            <person name="Drula E."/>
            <person name="Ayuso-Fernandez I."/>
            <person name="Pacheco R."/>
            <person name="Padilla G."/>
            <person name="Ferreira P."/>
            <person name="Barriuso J."/>
            <person name="Kellner H."/>
            <person name="Castanera R."/>
            <person name="Alfaro M."/>
            <person name="Ramirez L."/>
            <person name="Pisabarro A.G."/>
            <person name="Kuo A."/>
            <person name="Tritt A."/>
            <person name="Lipzen A."/>
            <person name="He G."/>
            <person name="Yan M."/>
            <person name="Ng V."/>
            <person name="Cullen D."/>
            <person name="Martin F."/>
            <person name="Rosso M.-N."/>
            <person name="Henrissat B."/>
            <person name="Hibbett D."/>
            <person name="Martinez A.T."/>
            <person name="Grigoriev I.V."/>
        </authorList>
    </citation>
    <scope>NUCLEOTIDE SEQUENCE</scope>
    <source>
        <strain evidence="1">MF-IS2</strain>
    </source>
</reference>
<proteinExistence type="predicted"/>
<gene>
    <name evidence="1" type="ORF">P691DRAFT_733905</name>
</gene>